<accession>A0A7W3T071</accession>
<evidence type="ECO:0000256" key="1">
    <source>
        <dbReference type="SAM" id="MobiDB-lite"/>
    </source>
</evidence>
<proteinExistence type="predicted"/>
<feature type="region of interest" description="Disordered" evidence="1">
    <location>
        <begin position="1"/>
        <end position="20"/>
    </location>
</feature>
<evidence type="ECO:0000259" key="2">
    <source>
        <dbReference type="Pfam" id="PF03771"/>
    </source>
</evidence>
<evidence type="ECO:0000313" key="4">
    <source>
        <dbReference type="Proteomes" id="UP000530234"/>
    </source>
</evidence>
<name>A0A7W3T071_9ACTN</name>
<sequence length="122" mass="12784">MSTTPGPHAPSPTGAPGGREWLTDCHCAEPVLHLLTEEGWSIVTDGGTNIHCTSPDGAVYVGFLPETVEAALYDTLWLVSVEDPHTGARWTQKFTAGTPAQAVAGFVAALIATPTRACPVCR</sequence>
<dbReference type="EMBL" id="VKHS01000013">
    <property type="protein sequence ID" value="MBB0228221.1"/>
    <property type="molecule type" value="Genomic_DNA"/>
</dbReference>
<comment type="caution">
    <text evidence="3">The sequence shown here is derived from an EMBL/GenBank/DDBJ whole genome shotgun (WGS) entry which is preliminary data.</text>
</comment>
<protein>
    <submittedName>
        <fullName evidence="3">DUF317 domain-containing protein</fullName>
    </submittedName>
</protein>
<feature type="domain" description="DUF317" evidence="2">
    <location>
        <begin position="53"/>
        <end position="115"/>
    </location>
</feature>
<keyword evidence="4" id="KW-1185">Reference proteome</keyword>
<dbReference type="RefSeq" id="WP_182659913.1">
    <property type="nucleotide sequence ID" value="NZ_VKHS01000013.1"/>
</dbReference>
<dbReference type="Proteomes" id="UP000530234">
    <property type="component" value="Unassembled WGS sequence"/>
</dbReference>
<gene>
    <name evidence="3" type="ORF">FOE67_01510</name>
</gene>
<evidence type="ECO:0000313" key="3">
    <source>
        <dbReference type="EMBL" id="MBB0228221.1"/>
    </source>
</evidence>
<dbReference type="Pfam" id="PF03771">
    <property type="entry name" value="SPDY"/>
    <property type="match status" value="1"/>
</dbReference>
<dbReference type="InterPro" id="IPR005523">
    <property type="entry name" value="DUF317_SPDY"/>
</dbReference>
<dbReference type="AlphaFoldDB" id="A0A7W3T071"/>
<organism evidence="3 4">
    <name type="scientific">Streptomyces calidiresistens</name>
    <dbReference type="NCBI Taxonomy" id="1485586"/>
    <lineage>
        <taxon>Bacteria</taxon>
        <taxon>Bacillati</taxon>
        <taxon>Actinomycetota</taxon>
        <taxon>Actinomycetes</taxon>
        <taxon>Kitasatosporales</taxon>
        <taxon>Streptomycetaceae</taxon>
        <taxon>Streptomyces</taxon>
    </lineage>
</organism>
<reference evidence="4" key="1">
    <citation type="submission" date="2019-10" db="EMBL/GenBank/DDBJ databases">
        <title>Streptomyces sp. nov., a novel actinobacterium isolated from alkaline environment.</title>
        <authorList>
            <person name="Golinska P."/>
        </authorList>
    </citation>
    <scope>NUCLEOTIDE SEQUENCE [LARGE SCALE GENOMIC DNA]</scope>
    <source>
        <strain evidence="4">DSM 42108</strain>
    </source>
</reference>